<evidence type="ECO:0000313" key="1">
    <source>
        <dbReference type="EMBL" id="KAJ6434191.1"/>
    </source>
</evidence>
<accession>A0AAD6L2R2</accession>
<proteinExistence type="predicted"/>
<keyword evidence="2" id="KW-1185">Reference proteome</keyword>
<protein>
    <submittedName>
        <fullName evidence="1">Uncharacterized protein</fullName>
    </submittedName>
</protein>
<dbReference type="EMBL" id="JAPFFJ010000002">
    <property type="protein sequence ID" value="KAJ6434191.1"/>
    <property type="molecule type" value="Genomic_DNA"/>
</dbReference>
<comment type="caution">
    <text evidence="1">The sequence shown here is derived from an EMBL/GenBank/DDBJ whole genome shotgun (WGS) entry which is preliminary data.</text>
</comment>
<organism evidence="1 2">
    <name type="scientific">Salix udensis</name>
    <dbReference type="NCBI Taxonomy" id="889485"/>
    <lineage>
        <taxon>Eukaryota</taxon>
        <taxon>Viridiplantae</taxon>
        <taxon>Streptophyta</taxon>
        <taxon>Embryophyta</taxon>
        <taxon>Tracheophyta</taxon>
        <taxon>Spermatophyta</taxon>
        <taxon>Magnoliopsida</taxon>
        <taxon>eudicotyledons</taxon>
        <taxon>Gunneridae</taxon>
        <taxon>Pentapetalae</taxon>
        <taxon>rosids</taxon>
        <taxon>fabids</taxon>
        <taxon>Malpighiales</taxon>
        <taxon>Salicaceae</taxon>
        <taxon>Saliceae</taxon>
        <taxon>Salix</taxon>
    </lineage>
</organism>
<evidence type="ECO:0000313" key="2">
    <source>
        <dbReference type="Proteomes" id="UP001162972"/>
    </source>
</evidence>
<name>A0AAD6L2R2_9ROSI</name>
<sequence length="85" mass="9638">MILSNCLERDFYAHLGGIPVPQKVKQKECHGDPGEHHCDVYEMPRNPNPVPSGDEFVGIDHLTYFMGMLFIYRGDASLEVLQLGY</sequence>
<dbReference type="Proteomes" id="UP001162972">
    <property type="component" value="Chromosome 13"/>
</dbReference>
<reference evidence="1 2" key="1">
    <citation type="journal article" date="2023" name="Int. J. Mol. Sci.">
        <title>De Novo Assembly and Annotation of 11 Diverse Shrub Willow (Salix) Genomes Reveals Novel Gene Organization in Sex-Linked Regions.</title>
        <authorList>
            <person name="Hyden B."/>
            <person name="Feng K."/>
            <person name="Yates T.B."/>
            <person name="Jawdy S."/>
            <person name="Cereghino C."/>
            <person name="Smart L.B."/>
            <person name="Muchero W."/>
        </authorList>
    </citation>
    <scope>NUCLEOTIDE SEQUENCE [LARGE SCALE GENOMIC DNA]</scope>
    <source>
        <tissue evidence="1">Shoot tip</tissue>
    </source>
</reference>
<gene>
    <name evidence="1" type="ORF">OIU84_017826</name>
</gene>
<dbReference type="AlphaFoldDB" id="A0AAD6L2R2"/>